<evidence type="ECO:0000313" key="1">
    <source>
        <dbReference type="EMBL" id="KAK3044517.1"/>
    </source>
</evidence>
<dbReference type="Proteomes" id="UP001186974">
    <property type="component" value="Unassembled WGS sequence"/>
</dbReference>
<accession>A0ACC3CTT9</accession>
<comment type="caution">
    <text evidence="1">The sequence shown here is derived from an EMBL/GenBank/DDBJ whole genome shotgun (WGS) entry which is preliminary data.</text>
</comment>
<evidence type="ECO:0000313" key="2">
    <source>
        <dbReference type="Proteomes" id="UP001186974"/>
    </source>
</evidence>
<sequence>TYREHPSRSVITRLGDCWGGCCAAYPKTEDVLWNRCGHKFDFATQEIVDVIFGHLEESRMDLGLRIGDGSQGREEIVQLKTEKEREQETVEQEMDELEQEAE</sequence>
<organism evidence="1 2">
    <name type="scientific">Coniosporium uncinatum</name>
    <dbReference type="NCBI Taxonomy" id="93489"/>
    <lineage>
        <taxon>Eukaryota</taxon>
        <taxon>Fungi</taxon>
        <taxon>Dikarya</taxon>
        <taxon>Ascomycota</taxon>
        <taxon>Pezizomycotina</taxon>
        <taxon>Dothideomycetes</taxon>
        <taxon>Dothideomycetes incertae sedis</taxon>
        <taxon>Coniosporium</taxon>
    </lineage>
</organism>
<reference evidence="1" key="1">
    <citation type="submission" date="2024-09" db="EMBL/GenBank/DDBJ databases">
        <title>Black Yeasts Isolated from many extreme environments.</title>
        <authorList>
            <person name="Coleine C."/>
            <person name="Stajich J.E."/>
            <person name="Selbmann L."/>
        </authorList>
    </citation>
    <scope>NUCLEOTIDE SEQUENCE</scope>
    <source>
        <strain evidence="1">CCFEE 5737</strain>
    </source>
</reference>
<feature type="non-terminal residue" evidence="1">
    <location>
        <position position="1"/>
    </location>
</feature>
<proteinExistence type="predicted"/>
<keyword evidence="2" id="KW-1185">Reference proteome</keyword>
<name>A0ACC3CTT9_9PEZI</name>
<protein>
    <submittedName>
        <fullName evidence="1">Uncharacterized protein</fullName>
    </submittedName>
</protein>
<dbReference type="EMBL" id="JAWDJW010011834">
    <property type="protein sequence ID" value="KAK3044517.1"/>
    <property type="molecule type" value="Genomic_DNA"/>
</dbReference>
<gene>
    <name evidence="1" type="ORF">LTS18_001090</name>
</gene>